<organism evidence="1 2">
    <name type="scientific">Staphylococcus piscifermentans</name>
    <dbReference type="NCBI Taxonomy" id="70258"/>
    <lineage>
        <taxon>Bacteria</taxon>
        <taxon>Bacillati</taxon>
        <taxon>Bacillota</taxon>
        <taxon>Bacilli</taxon>
        <taxon>Bacillales</taxon>
        <taxon>Staphylococcaceae</taxon>
        <taxon>Staphylococcus</taxon>
    </lineage>
</organism>
<reference evidence="1 2" key="1">
    <citation type="submission" date="2019-07" db="EMBL/GenBank/DDBJ databases">
        <title>Whole genome shotgun sequence of Staphylococcus piscifermentans NBRC 109625.</title>
        <authorList>
            <person name="Hosoyama A."/>
            <person name="Uohara A."/>
            <person name="Ohji S."/>
            <person name="Ichikawa N."/>
        </authorList>
    </citation>
    <scope>NUCLEOTIDE SEQUENCE [LARGE SCALE GENOMIC DNA]</scope>
    <source>
        <strain evidence="1 2">NBRC 109625</strain>
    </source>
</reference>
<dbReference type="OrthoDB" id="9810718at2"/>
<dbReference type="EMBL" id="BKAR01000002">
    <property type="protein sequence ID" value="GEP83595.1"/>
    <property type="molecule type" value="Genomic_DNA"/>
</dbReference>
<evidence type="ECO:0000313" key="2">
    <source>
        <dbReference type="Proteomes" id="UP000321736"/>
    </source>
</evidence>
<dbReference type="RefSeq" id="WP_095102867.1">
    <property type="nucleotide sequence ID" value="NZ_BKAR01000002.1"/>
</dbReference>
<dbReference type="GO" id="GO:0005975">
    <property type="term" value="P:carbohydrate metabolic process"/>
    <property type="evidence" value="ECO:0007669"/>
    <property type="project" value="InterPro"/>
</dbReference>
<name>A0A239TFU6_9STAP</name>
<dbReference type="SUPFAM" id="SSF48208">
    <property type="entry name" value="Six-hairpin glycosidases"/>
    <property type="match status" value="1"/>
</dbReference>
<dbReference type="Proteomes" id="UP000321736">
    <property type="component" value="Unassembled WGS sequence"/>
</dbReference>
<comment type="caution">
    <text evidence="1">The sequence shown here is derived from an EMBL/GenBank/DDBJ whole genome shotgun (WGS) entry which is preliminary data.</text>
</comment>
<dbReference type="InterPro" id="IPR008928">
    <property type="entry name" value="6-hairpin_glycosidase_sf"/>
</dbReference>
<protein>
    <submittedName>
        <fullName evidence="1">Uncharacterized protein</fullName>
    </submittedName>
</protein>
<dbReference type="AlphaFoldDB" id="A0A239TFU6"/>
<gene>
    <name evidence="1" type="ORF">SPI02_01800</name>
</gene>
<keyword evidence="2" id="KW-1185">Reference proteome</keyword>
<proteinExistence type="predicted"/>
<sequence length="543" mass="64029">MNITNEVDQILQKAEKNLLGKDYIFISLGNPNMKATIKLLKNPSNIKRDIIKQYEQFKKKAGKFPQWVKVDFVYRTEEAPYDEVRKELEDTRRNYVDFGIALDSNWNRAFMAEEININAFVRPAKDKKSFFLSEDNINNYLKKYTKQMNAFRHKDYKGKNITKFYTKGYFIEGNKVFDLGAEGREKGLRKVENLSQEIDKMIGTATQHLEDEMEPNGKFNYGYFPHFDKKISFYNNLRHSSSTYAMIEGLHYLGKDITSADKAIDYLINNYLYEKDGVGHIYDDTKNINEIKLGQNAAFIFAICEYLQIDPEHPKYLEAAQKVAEGILTMIDSETAQTVHVLKYPTLEIKDKFRVIYYDGEAALALLRLYQIDGNPKWLETVQAMFERFISLKYWQYHDHWLGYCTNELIQIKPEQKYIEFGIRNVSSYLDYIKNRITTFPTFMEMLMATYHIIAKAREKGFGKVVDKLINVEELIDTIHTRADYQRTGYFYPEVAMYFKNPTRILGTFFIKHHGYRVRIDDIEHYVSGYVQYQHVFKEENNS</sequence>
<evidence type="ECO:0000313" key="1">
    <source>
        <dbReference type="EMBL" id="GEP83595.1"/>
    </source>
</evidence>
<accession>A0A239TFU6</accession>